<keyword evidence="7" id="KW-1005">Bacterial flagellum biogenesis</keyword>
<evidence type="ECO:0000256" key="9">
    <source>
        <dbReference type="ARBA" id="ARBA00023136"/>
    </source>
</evidence>
<evidence type="ECO:0000256" key="2">
    <source>
        <dbReference type="ARBA" id="ARBA00010004"/>
    </source>
</evidence>
<dbReference type="AlphaFoldDB" id="A0A318GYE5"/>
<dbReference type="InterPro" id="IPR018006">
    <property type="entry name" value="Flag_FliJ_proteobac"/>
</dbReference>
<keyword evidence="8" id="KW-0653">Protein transport</keyword>
<dbReference type="OrthoDB" id="8687958at2"/>
<dbReference type="Pfam" id="PF02050">
    <property type="entry name" value="FliJ"/>
    <property type="match status" value="1"/>
</dbReference>
<evidence type="ECO:0000256" key="1">
    <source>
        <dbReference type="ARBA" id="ARBA00004413"/>
    </source>
</evidence>
<evidence type="ECO:0000256" key="10">
    <source>
        <dbReference type="ARBA" id="ARBA00023225"/>
    </source>
</evidence>
<keyword evidence="4" id="KW-0813">Transport</keyword>
<comment type="caution">
    <text evidence="12">The sequence shown here is derived from an EMBL/GenBank/DDBJ whole genome shotgun (WGS) entry which is preliminary data.</text>
</comment>
<dbReference type="PANTHER" id="PTHR38786:SF1">
    <property type="entry name" value="FLAGELLAR FLIJ PROTEIN"/>
    <property type="match status" value="1"/>
</dbReference>
<evidence type="ECO:0000256" key="7">
    <source>
        <dbReference type="ARBA" id="ARBA00022795"/>
    </source>
</evidence>
<dbReference type="Gene3D" id="1.10.287.1700">
    <property type="match status" value="1"/>
</dbReference>
<evidence type="ECO:0000313" key="13">
    <source>
        <dbReference type="Proteomes" id="UP000247811"/>
    </source>
</evidence>
<evidence type="ECO:0000256" key="3">
    <source>
        <dbReference type="ARBA" id="ARBA00020392"/>
    </source>
</evidence>
<accession>A0A318GYE5</accession>
<dbReference type="NCBIfam" id="TIGR02473">
    <property type="entry name" value="flagell_FliJ"/>
    <property type="match status" value="1"/>
</dbReference>
<dbReference type="GO" id="GO:0005886">
    <property type="term" value="C:plasma membrane"/>
    <property type="evidence" value="ECO:0007669"/>
    <property type="project" value="UniProtKB-SubCell"/>
</dbReference>
<dbReference type="InterPro" id="IPR053716">
    <property type="entry name" value="Flag_assembly_chemotaxis_eff"/>
</dbReference>
<gene>
    <name evidence="12" type="ORF">C7444_12917</name>
</gene>
<dbReference type="RefSeq" id="WP_110402492.1">
    <property type="nucleotide sequence ID" value="NZ_QJJS01000029.1"/>
</dbReference>
<dbReference type="PANTHER" id="PTHR38786">
    <property type="entry name" value="FLAGELLAR FLIJ PROTEIN"/>
    <property type="match status" value="1"/>
</dbReference>
<organism evidence="12 13">
    <name type="scientific">Sphaerotilus hippei</name>
    <dbReference type="NCBI Taxonomy" id="744406"/>
    <lineage>
        <taxon>Bacteria</taxon>
        <taxon>Pseudomonadati</taxon>
        <taxon>Pseudomonadota</taxon>
        <taxon>Betaproteobacteria</taxon>
        <taxon>Burkholderiales</taxon>
        <taxon>Sphaerotilaceae</taxon>
        <taxon>Sphaerotilus</taxon>
    </lineage>
</organism>
<keyword evidence="12" id="KW-0969">Cilium</keyword>
<dbReference type="Proteomes" id="UP000247811">
    <property type="component" value="Unassembled WGS sequence"/>
</dbReference>
<evidence type="ECO:0000256" key="6">
    <source>
        <dbReference type="ARBA" id="ARBA00022500"/>
    </source>
</evidence>
<evidence type="ECO:0000256" key="11">
    <source>
        <dbReference type="SAM" id="MobiDB-lite"/>
    </source>
</evidence>
<feature type="region of interest" description="Disordered" evidence="11">
    <location>
        <begin position="136"/>
        <end position="156"/>
    </location>
</feature>
<comment type="subcellular location">
    <subcellularLocation>
        <location evidence="1">Cell membrane</location>
        <topology evidence="1">Peripheral membrane protein</topology>
        <orientation evidence="1">Cytoplasmic side</orientation>
    </subcellularLocation>
</comment>
<comment type="similarity">
    <text evidence="2">Belongs to the FliJ family.</text>
</comment>
<keyword evidence="5" id="KW-1003">Cell membrane</keyword>
<keyword evidence="10" id="KW-1006">Bacterial flagellum protein export</keyword>
<dbReference type="GO" id="GO:0044781">
    <property type="term" value="P:bacterial-type flagellum organization"/>
    <property type="evidence" value="ECO:0007669"/>
    <property type="project" value="UniProtKB-KW"/>
</dbReference>
<feature type="region of interest" description="Disordered" evidence="11">
    <location>
        <begin position="20"/>
        <end position="40"/>
    </location>
</feature>
<dbReference type="GO" id="GO:0003774">
    <property type="term" value="F:cytoskeletal motor activity"/>
    <property type="evidence" value="ECO:0007669"/>
    <property type="project" value="InterPro"/>
</dbReference>
<dbReference type="PRINTS" id="PR01004">
    <property type="entry name" value="FLGFLIJ"/>
</dbReference>
<dbReference type="GO" id="GO:0015031">
    <property type="term" value="P:protein transport"/>
    <property type="evidence" value="ECO:0007669"/>
    <property type="project" value="UniProtKB-KW"/>
</dbReference>
<dbReference type="GO" id="GO:0071973">
    <property type="term" value="P:bacterial-type flagellum-dependent cell motility"/>
    <property type="evidence" value="ECO:0007669"/>
    <property type="project" value="InterPro"/>
</dbReference>
<dbReference type="EMBL" id="QJJS01000029">
    <property type="protein sequence ID" value="PXW91938.1"/>
    <property type="molecule type" value="Genomic_DNA"/>
</dbReference>
<evidence type="ECO:0000256" key="4">
    <source>
        <dbReference type="ARBA" id="ARBA00022448"/>
    </source>
</evidence>
<sequence>MTHSSLQPLAVLLEQAERDRDDALSRQRQHEGRLGAARQQETQLREYRSEYQNRWNQQFRAGVTMTLMHCYQEFVGRLHGAVDLQGQQVERLGKEHDRLKAEVLAAELRVASVRKLIERRELALLRSAERRDQKQQDEFAARSAWNRANSQQAAGL</sequence>
<protein>
    <recommendedName>
        <fullName evidence="3">Flagellar FliJ protein</fullName>
    </recommendedName>
</protein>
<keyword evidence="12" id="KW-0966">Cell projection</keyword>
<keyword evidence="9" id="KW-0472">Membrane</keyword>
<feature type="compositionally biased region" description="Basic and acidic residues" evidence="11">
    <location>
        <begin position="20"/>
        <end position="33"/>
    </location>
</feature>
<reference evidence="12 13" key="1">
    <citation type="submission" date="2018-05" db="EMBL/GenBank/DDBJ databases">
        <title>Genomic Encyclopedia of Type Strains, Phase IV (KMG-IV): sequencing the most valuable type-strain genomes for metagenomic binning, comparative biology and taxonomic classification.</title>
        <authorList>
            <person name="Goeker M."/>
        </authorList>
    </citation>
    <scope>NUCLEOTIDE SEQUENCE [LARGE SCALE GENOMIC DNA]</scope>
    <source>
        <strain evidence="12 13">DSM 566</strain>
    </source>
</reference>
<keyword evidence="12" id="KW-0282">Flagellum</keyword>
<proteinExistence type="inferred from homology"/>
<keyword evidence="13" id="KW-1185">Reference proteome</keyword>
<feature type="compositionally biased region" description="Polar residues" evidence="11">
    <location>
        <begin position="146"/>
        <end position="156"/>
    </location>
</feature>
<evidence type="ECO:0000256" key="8">
    <source>
        <dbReference type="ARBA" id="ARBA00022927"/>
    </source>
</evidence>
<name>A0A318GYE5_9BURK</name>
<dbReference type="InterPro" id="IPR012823">
    <property type="entry name" value="Flagell_FliJ"/>
</dbReference>
<evidence type="ECO:0000256" key="5">
    <source>
        <dbReference type="ARBA" id="ARBA00022475"/>
    </source>
</evidence>
<keyword evidence="6" id="KW-0145">Chemotaxis</keyword>
<dbReference type="GO" id="GO:0009288">
    <property type="term" value="C:bacterial-type flagellum"/>
    <property type="evidence" value="ECO:0007669"/>
    <property type="project" value="InterPro"/>
</dbReference>
<dbReference type="InterPro" id="IPR052570">
    <property type="entry name" value="FliJ"/>
</dbReference>
<evidence type="ECO:0000313" key="12">
    <source>
        <dbReference type="EMBL" id="PXW91938.1"/>
    </source>
</evidence>
<dbReference type="GO" id="GO:0006935">
    <property type="term" value="P:chemotaxis"/>
    <property type="evidence" value="ECO:0007669"/>
    <property type="project" value="UniProtKB-KW"/>
</dbReference>